<dbReference type="EMBL" id="CP024422">
    <property type="protein sequence ID" value="ATQ55599.1"/>
    <property type="molecule type" value="Genomic_DNA"/>
</dbReference>
<organism evidence="1 3">
    <name type="scientific">Paracoccus yeei</name>
    <dbReference type="NCBI Taxonomy" id="147645"/>
    <lineage>
        <taxon>Bacteria</taxon>
        <taxon>Pseudomonadati</taxon>
        <taxon>Pseudomonadota</taxon>
        <taxon>Alphaproteobacteria</taxon>
        <taxon>Rhodobacterales</taxon>
        <taxon>Paracoccaceae</taxon>
        <taxon>Paracoccus</taxon>
    </lineage>
</organism>
<dbReference type="Proteomes" id="UP000229314">
    <property type="component" value="Chromosome"/>
</dbReference>
<reference evidence="1 3" key="1">
    <citation type="submission" date="2017-10" db="EMBL/GenBank/DDBJ databases">
        <title>Complete genome sequence of Paracoccus yeei TT13 isolated from human skin.</title>
        <authorList>
            <person name="Lee K."/>
            <person name="Lim J.Y."/>
            <person name="Hwang I."/>
        </authorList>
    </citation>
    <scope>NUCLEOTIDE SEQUENCE [LARGE SCALE GENOMIC DNA]</scope>
    <source>
        <strain evidence="1 3">TT13</strain>
    </source>
</reference>
<dbReference type="EMBL" id="CP031078">
    <property type="protein sequence ID" value="AYE99767.1"/>
    <property type="molecule type" value="Genomic_DNA"/>
</dbReference>
<evidence type="ECO:0000313" key="4">
    <source>
        <dbReference type="Proteomes" id="UP000272010"/>
    </source>
</evidence>
<gene>
    <name evidence="2" type="ORF">PY32053_00067</name>
    <name evidence="1" type="ORF">PYTT13_07105</name>
</gene>
<sequence>MSRSNPSPRRVVFQFFVPVHVEVEDGIVGRVTIIDETPVRDPVVVEGDPAYLADAVRAADDGQAWPSWQFGY</sequence>
<proteinExistence type="predicted"/>
<dbReference type="RefSeq" id="WP_099648656.1">
    <property type="nucleotide sequence ID" value="NZ_CAJGAB010000002.1"/>
</dbReference>
<reference evidence="2" key="2">
    <citation type="journal article" date="2018" name="Front. Microbiol.">
        <title>Genome Structure of the Opportunistic Pathogen Paracoccus yeei (Alphaproteobacteria) and Identification of Putative Virulence Factors.</title>
        <authorList>
            <person name="Lasek R."/>
            <person name="Szuplewska M."/>
            <person name="Mitura M."/>
            <person name="Decewicz P."/>
            <person name="Chmielowska C."/>
            <person name="Pawlot A."/>
            <person name="Sentkowska D."/>
            <person name="Czarnecki J."/>
            <person name="Bartosik D."/>
        </authorList>
    </citation>
    <scope>NUCLEOTIDE SEQUENCE</scope>
    <source>
        <strain evidence="2">CCUG 32053</strain>
    </source>
</reference>
<reference evidence="4" key="3">
    <citation type="submission" date="2018-07" db="EMBL/GenBank/DDBJ databases">
        <title>Genome Structure of the Opportunistic Pathogen Paracoccus yeei (Alphaproteobacteria) and Identification of Putative Virulence Factors.</title>
        <authorList>
            <person name="Lasek R."/>
            <person name="Szuplewska M."/>
            <person name="Mitura M."/>
            <person name="Decewicz P."/>
            <person name="Chmielowska C."/>
            <person name="Pawlot A."/>
            <person name="Sentkowska D."/>
            <person name="Czarnecki J."/>
            <person name="Bartosik D."/>
        </authorList>
    </citation>
    <scope>NUCLEOTIDE SEQUENCE [LARGE SCALE GENOMIC DNA]</scope>
    <source>
        <strain evidence="4">CCUG 32053</strain>
    </source>
</reference>
<evidence type="ECO:0000313" key="1">
    <source>
        <dbReference type="EMBL" id="ATQ55599.1"/>
    </source>
</evidence>
<name>A0A2D2BZL2_9RHOB</name>
<dbReference type="GeneID" id="78897438"/>
<dbReference type="AlphaFoldDB" id="A0A2D2BZL2"/>
<protein>
    <submittedName>
        <fullName evidence="1">Uncharacterized protein</fullName>
    </submittedName>
</protein>
<dbReference type="Proteomes" id="UP000272010">
    <property type="component" value="Chromosome"/>
</dbReference>
<evidence type="ECO:0000313" key="2">
    <source>
        <dbReference type="EMBL" id="AYE99767.1"/>
    </source>
</evidence>
<evidence type="ECO:0000313" key="3">
    <source>
        <dbReference type="Proteomes" id="UP000229314"/>
    </source>
</evidence>
<accession>A0A2D2BZL2</accession>